<keyword evidence="2" id="KW-1185">Reference proteome</keyword>
<dbReference type="EMBL" id="KZ819838">
    <property type="protein sequence ID" value="PWN51503.1"/>
    <property type="molecule type" value="Genomic_DNA"/>
</dbReference>
<proteinExistence type="predicted"/>
<protein>
    <submittedName>
        <fullName evidence="1">Uncharacterized protein</fullName>
    </submittedName>
</protein>
<organism evidence="1 2">
    <name type="scientific">Violaceomyces palustris</name>
    <dbReference type="NCBI Taxonomy" id="1673888"/>
    <lineage>
        <taxon>Eukaryota</taxon>
        <taxon>Fungi</taxon>
        <taxon>Dikarya</taxon>
        <taxon>Basidiomycota</taxon>
        <taxon>Ustilaginomycotina</taxon>
        <taxon>Ustilaginomycetes</taxon>
        <taxon>Violaceomycetales</taxon>
        <taxon>Violaceomycetaceae</taxon>
        <taxon>Violaceomyces</taxon>
    </lineage>
</organism>
<sequence>MNSLYNLALRQFSAIQSDISQLDNGQDPSAALQGQITASLSALSKTIDDYESLAKKELIQAKQEKALTRVAKFKEDYKELKNQLSRLKQRASNRTNEPNAQSNSQGIGISSSYAGSSVRSPTIANSVAESPFSLHARGSSTAASPYSQTHNTSVNDPLSAYRMNASAAAMFGGSNGGGFSARENHALREHSFIEQTESQLDAFIAQGREVFGNLIEQRGILKGTQRRLRDAANTMGLSRDVIGYIERRTTQDNLIFAAGVIFTLVCFYYILKWFG</sequence>
<reference evidence="1 2" key="1">
    <citation type="journal article" date="2018" name="Mol. Biol. Evol.">
        <title>Broad Genomic Sampling Reveals a Smut Pathogenic Ancestry of the Fungal Clade Ustilaginomycotina.</title>
        <authorList>
            <person name="Kijpornyongpan T."/>
            <person name="Mondo S.J."/>
            <person name="Barry K."/>
            <person name="Sandor L."/>
            <person name="Lee J."/>
            <person name="Lipzen A."/>
            <person name="Pangilinan J."/>
            <person name="LaButti K."/>
            <person name="Hainaut M."/>
            <person name="Henrissat B."/>
            <person name="Grigoriev I.V."/>
            <person name="Spatafora J.W."/>
            <person name="Aime M.C."/>
        </authorList>
    </citation>
    <scope>NUCLEOTIDE SEQUENCE [LARGE SCALE GENOMIC DNA]</scope>
    <source>
        <strain evidence="1 2">SA 807</strain>
    </source>
</reference>
<evidence type="ECO:0000313" key="2">
    <source>
        <dbReference type="Proteomes" id="UP000245626"/>
    </source>
</evidence>
<gene>
    <name evidence="1" type="ORF">IE53DRAFT_48081</name>
</gene>
<accession>A0ACD0P034</accession>
<evidence type="ECO:0000313" key="1">
    <source>
        <dbReference type="EMBL" id="PWN51503.1"/>
    </source>
</evidence>
<name>A0ACD0P034_9BASI</name>
<dbReference type="Proteomes" id="UP000245626">
    <property type="component" value="Unassembled WGS sequence"/>
</dbReference>